<feature type="transmembrane region" description="Helical" evidence="1">
    <location>
        <begin position="35"/>
        <end position="57"/>
    </location>
</feature>
<evidence type="ECO:0000256" key="1">
    <source>
        <dbReference type="SAM" id="Phobius"/>
    </source>
</evidence>
<name>A0A3S3Z8E7_9SPHI</name>
<evidence type="ECO:0000313" key="3">
    <source>
        <dbReference type="Proteomes" id="UP000286701"/>
    </source>
</evidence>
<accession>A0A3S3Z8E7</accession>
<protein>
    <submittedName>
        <fullName evidence="2">Uncharacterized protein</fullName>
    </submittedName>
</protein>
<keyword evidence="1" id="KW-0812">Transmembrane</keyword>
<feature type="transmembrane region" description="Helical" evidence="1">
    <location>
        <begin position="306"/>
        <end position="329"/>
    </location>
</feature>
<dbReference type="RefSeq" id="WP_128532380.1">
    <property type="nucleotide sequence ID" value="NZ_SBIW01000002.1"/>
</dbReference>
<keyword evidence="3" id="KW-1185">Reference proteome</keyword>
<proteinExistence type="predicted"/>
<dbReference type="AlphaFoldDB" id="A0A3S3Z8E7"/>
<comment type="caution">
    <text evidence="2">The sequence shown here is derived from an EMBL/GenBank/DDBJ whole genome shotgun (WGS) entry which is preliminary data.</text>
</comment>
<sequence>MFTVDIKKELVERAEKYFDSIEDLFFYSEENGWKFITAAILHLLTGLLLFSSIFPIVSIEFKDTLIKIFGNSLKISNYIIDVGNFYILWLVTILGALFLFSITFLIKKIYKARDKRCSVSSKDLPFAYIATTIKELNLFSINGRRESLNIAKDYLKKYYKNSEAYSTSIQNQSSYLPAELAKMTKDNFWIKYDSLTEKTVTALLSFDLKISTRIEQNKEIDLVINSLNNLLIYEYIKIKKNNAAKGLTTGQSTIQLRQSFFYKFCEEINALTEIQRPQEARPTKPPFSKKIIAAFSKINGVFTHKIIFITFISWTFLLSLIFIPVLFMLMKLFILKMDSTILIGLLGAIMAGAITFTVTYSKNTSNN</sequence>
<dbReference type="EMBL" id="SBIW01000002">
    <property type="protein sequence ID" value="RWY55570.1"/>
    <property type="molecule type" value="Genomic_DNA"/>
</dbReference>
<organism evidence="2 3">
    <name type="scientific">Mucilaginibacter gilvus</name>
    <dbReference type="NCBI Taxonomy" id="2305909"/>
    <lineage>
        <taxon>Bacteria</taxon>
        <taxon>Pseudomonadati</taxon>
        <taxon>Bacteroidota</taxon>
        <taxon>Sphingobacteriia</taxon>
        <taxon>Sphingobacteriales</taxon>
        <taxon>Sphingobacteriaceae</taxon>
        <taxon>Mucilaginibacter</taxon>
    </lineage>
</organism>
<dbReference type="Proteomes" id="UP000286701">
    <property type="component" value="Unassembled WGS sequence"/>
</dbReference>
<keyword evidence="1" id="KW-0472">Membrane</keyword>
<reference evidence="2 3" key="1">
    <citation type="submission" date="2019-01" db="EMBL/GenBank/DDBJ databases">
        <title>Mucilaginibacter antarcticum sp. nov., isolated from antarctic soil.</title>
        <authorList>
            <person name="Yan Y.-Q."/>
            <person name="Du Z.-J."/>
        </authorList>
    </citation>
    <scope>NUCLEOTIDE SEQUENCE [LARGE SCALE GENOMIC DNA]</scope>
    <source>
        <strain evidence="2 3">F01003</strain>
    </source>
</reference>
<feature type="transmembrane region" description="Helical" evidence="1">
    <location>
        <begin position="86"/>
        <end position="106"/>
    </location>
</feature>
<keyword evidence="1" id="KW-1133">Transmembrane helix</keyword>
<gene>
    <name evidence="2" type="ORF">EPL05_04125</name>
</gene>
<feature type="transmembrane region" description="Helical" evidence="1">
    <location>
        <begin position="341"/>
        <end position="360"/>
    </location>
</feature>
<evidence type="ECO:0000313" key="2">
    <source>
        <dbReference type="EMBL" id="RWY55570.1"/>
    </source>
</evidence>